<keyword evidence="2" id="KW-1185">Reference proteome</keyword>
<accession>A0ACB6QII4</accession>
<name>A0ACB6QII4_9PLEO</name>
<dbReference type="Proteomes" id="UP000799755">
    <property type="component" value="Unassembled WGS sequence"/>
</dbReference>
<reference evidence="1" key="1">
    <citation type="journal article" date="2020" name="Stud. Mycol.">
        <title>101 Dothideomycetes genomes: a test case for predicting lifestyles and emergence of pathogens.</title>
        <authorList>
            <person name="Haridas S."/>
            <person name="Albert R."/>
            <person name="Binder M."/>
            <person name="Bloem J."/>
            <person name="Labutti K."/>
            <person name="Salamov A."/>
            <person name="Andreopoulos B."/>
            <person name="Baker S."/>
            <person name="Barry K."/>
            <person name="Bills G."/>
            <person name="Bluhm B."/>
            <person name="Cannon C."/>
            <person name="Castanera R."/>
            <person name="Culley D."/>
            <person name="Daum C."/>
            <person name="Ezra D."/>
            <person name="Gonzalez J."/>
            <person name="Henrissat B."/>
            <person name="Kuo A."/>
            <person name="Liang C."/>
            <person name="Lipzen A."/>
            <person name="Lutzoni F."/>
            <person name="Magnuson J."/>
            <person name="Mondo S."/>
            <person name="Nolan M."/>
            <person name="Ohm R."/>
            <person name="Pangilinan J."/>
            <person name="Park H.-J."/>
            <person name="Ramirez L."/>
            <person name="Alfaro M."/>
            <person name="Sun H."/>
            <person name="Tritt A."/>
            <person name="Yoshinaga Y."/>
            <person name="Zwiers L.-H."/>
            <person name="Turgeon B."/>
            <person name="Goodwin S."/>
            <person name="Spatafora J."/>
            <person name="Crous P."/>
            <person name="Grigoriev I."/>
        </authorList>
    </citation>
    <scope>NUCLEOTIDE SEQUENCE</scope>
    <source>
        <strain evidence="1">ATCC 200398</strain>
    </source>
</reference>
<comment type="caution">
    <text evidence="1">The sequence shown here is derived from an EMBL/GenBank/DDBJ whole genome shotgun (WGS) entry which is preliminary data.</text>
</comment>
<sequence length="122" mass="13795">MLFSTTITFLTGLGLSGLATAAPTSNPPTPNTLEARGRYAQAASLATWEQGCYSKAQHDVTVPDGTCYHLPNDWMTLWWLNDGCTVRLFEGENCSLSWYSVRRDNENQCIDIRRRFSYQVYC</sequence>
<proteinExistence type="predicted"/>
<dbReference type="EMBL" id="MU003523">
    <property type="protein sequence ID" value="KAF2466764.1"/>
    <property type="molecule type" value="Genomic_DNA"/>
</dbReference>
<organism evidence="1 2">
    <name type="scientific">Lindgomyces ingoldianus</name>
    <dbReference type="NCBI Taxonomy" id="673940"/>
    <lineage>
        <taxon>Eukaryota</taxon>
        <taxon>Fungi</taxon>
        <taxon>Dikarya</taxon>
        <taxon>Ascomycota</taxon>
        <taxon>Pezizomycotina</taxon>
        <taxon>Dothideomycetes</taxon>
        <taxon>Pleosporomycetidae</taxon>
        <taxon>Pleosporales</taxon>
        <taxon>Lindgomycetaceae</taxon>
        <taxon>Lindgomyces</taxon>
    </lineage>
</organism>
<protein>
    <submittedName>
        <fullName evidence="1">Uncharacterized protein</fullName>
    </submittedName>
</protein>
<evidence type="ECO:0000313" key="2">
    <source>
        <dbReference type="Proteomes" id="UP000799755"/>
    </source>
</evidence>
<gene>
    <name evidence="1" type="ORF">BDR25DRAFT_74779</name>
</gene>
<evidence type="ECO:0000313" key="1">
    <source>
        <dbReference type="EMBL" id="KAF2466764.1"/>
    </source>
</evidence>